<dbReference type="Gene3D" id="2.130.10.10">
    <property type="entry name" value="YVTN repeat-like/Quinoprotein amine dehydrogenase"/>
    <property type="match status" value="1"/>
</dbReference>
<proteinExistence type="predicted"/>
<dbReference type="PANTHER" id="PTHR43739:SF5">
    <property type="entry name" value="EXO-ALPHA-SIALIDASE"/>
    <property type="match status" value="1"/>
</dbReference>
<dbReference type="InterPro" id="IPR052025">
    <property type="entry name" value="Xyloglucanase_GH74"/>
</dbReference>
<reference evidence="2" key="1">
    <citation type="journal article" date="2019" name="Int. J. Syst. Evol. Microbiol.">
        <title>The Global Catalogue of Microorganisms (GCM) 10K type strain sequencing project: providing services to taxonomists for standard genome sequencing and annotation.</title>
        <authorList>
            <consortium name="The Broad Institute Genomics Platform"/>
            <consortium name="The Broad Institute Genome Sequencing Center for Infectious Disease"/>
            <person name="Wu L."/>
            <person name="Ma J."/>
        </authorList>
    </citation>
    <scope>NUCLEOTIDE SEQUENCE [LARGE SCALE GENOMIC DNA]</scope>
    <source>
        <strain evidence="2">KCTC 19466</strain>
    </source>
</reference>
<dbReference type="EMBL" id="BMXK01000013">
    <property type="protein sequence ID" value="GHD12352.1"/>
    <property type="molecule type" value="Genomic_DNA"/>
</dbReference>
<dbReference type="InterPro" id="IPR015943">
    <property type="entry name" value="WD40/YVTN_repeat-like_dom_sf"/>
</dbReference>
<protein>
    <submittedName>
        <fullName evidence="1">Glycosyl hydrolase</fullName>
    </submittedName>
</protein>
<evidence type="ECO:0000313" key="2">
    <source>
        <dbReference type="Proteomes" id="UP000642819"/>
    </source>
</evidence>
<dbReference type="GO" id="GO:0016787">
    <property type="term" value="F:hydrolase activity"/>
    <property type="evidence" value="ECO:0007669"/>
    <property type="project" value="UniProtKB-KW"/>
</dbReference>
<keyword evidence="1" id="KW-0378">Hydrolase</keyword>
<dbReference type="CDD" id="cd15482">
    <property type="entry name" value="Sialidase_non-viral"/>
    <property type="match status" value="1"/>
</dbReference>
<dbReference type="PANTHER" id="PTHR43739">
    <property type="entry name" value="XYLOGLUCANASE (EUROFUNG)"/>
    <property type="match status" value="1"/>
</dbReference>
<dbReference type="Proteomes" id="UP000642819">
    <property type="component" value="Unassembled WGS sequence"/>
</dbReference>
<dbReference type="InterPro" id="IPR002860">
    <property type="entry name" value="BNR_rpt"/>
</dbReference>
<evidence type="ECO:0000313" key="1">
    <source>
        <dbReference type="EMBL" id="GHD12352.1"/>
    </source>
</evidence>
<sequence>MTMSTPETATADTMVLLAIGTKKGLFLAASEDRVNWTLSDPHFLILEASSVAIDTRNGAPRVLAGLLDWHWGPTVVTSDDLGATWSDPEQGAIKFPEDTGAALERVWHLRPDAASRPGVVWAGAEPHSLWRSEDGGSTFELNRGLWDHPQRKSWQPGGGGPCLHTVDPDPDSEQIHIAASAAGVYRSDDGGATWEAANRGISAGFLPGEEPEYGQCVHRIARDAEQPGRLYAQNHGGVYRSDDAGRKWVSIADGLPGDFGFTFLTHPRIGGTGWVIPMIADIERIPSGARVSVYKTADGGDTWTENHTGLPDQDFNTILRDASAVDDHPDSTGVYFGTRAGEVYASADEGATFTQVAQRLPDVLSVRAAVVPKTDLPQGSEQYVPQFPEE</sequence>
<dbReference type="SUPFAM" id="SSF110296">
    <property type="entry name" value="Oligoxyloglucan reducing end-specific cellobiohydrolase"/>
    <property type="match status" value="1"/>
</dbReference>
<accession>A0ABQ3GNF3</accession>
<dbReference type="Pfam" id="PF02012">
    <property type="entry name" value="BNR"/>
    <property type="match status" value="1"/>
</dbReference>
<keyword evidence="2" id="KW-1185">Reference proteome</keyword>
<comment type="caution">
    <text evidence="1">The sequence shown here is derived from an EMBL/GenBank/DDBJ whole genome shotgun (WGS) entry which is preliminary data.</text>
</comment>
<organism evidence="1 2">
    <name type="scientific">Zhihengliuella salsuginis</name>
    <dbReference type="NCBI Taxonomy" id="578222"/>
    <lineage>
        <taxon>Bacteria</taxon>
        <taxon>Bacillati</taxon>
        <taxon>Actinomycetota</taxon>
        <taxon>Actinomycetes</taxon>
        <taxon>Micrococcales</taxon>
        <taxon>Micrococcaceae</taxon>
        <taxon>Zhihengliuella</taxon>
    </lineage>
</organism>
<name>A0ABQ3GNF3_9MICC</name>
<gene>
    <name evidence="1" type="ORF">GCM10008096_27600</name>
</gene>